<evidence type="ECO:0000313" key="7">
    <source>
        <dbReference type="Proteomes" id="UP000368474"/>
    </source>
</evidence>
<keyword evidence="4" id="KW-0804">Transcription</keyword>
<keyword evidence="7" id="KW-1185">Reference proteome</keyword>
<evidence type="ECO:0000259" key="5">
    <source>
        <dbReference type="PROSITE" id="PS50931"/>
    </source>
</evidence>
<organism evidence="6 7">
    <name type="scientific">Pandoraea morbifera</name>
    <dbReference type="NCBI Taxonomy" id="2508300"/>
    <lineage>
        <taxon>Bacteria</taxon>
        <taxon>Pseudomonadati</taxon>
        <taxon>Pseudomonadota</taxon>
        <taxon>Betaproteobacteria</taxon>
        <taxon>Burkholderiales</taxon>
        <taxon>Burkholderiaceae</taxon>
        <taxon>Pandoraea</taxon>
    </lineage>
</organism>
<gene>
    <name evidence="6" type="primary">nodD2_2</name>
    <name evidence="6" type="ORF">PMO31116_04011</name>
</gene>
<dbReference type="GO" id="GO:0003677">
    <property type="term" value="F:DNA binding"/>
    <property type="evidence" value="ECO:0007669"/>
    <property type="project" value="UniProtKB-KW"/>
</dbReference>
<keyword evidence="2" id="KW-0805">Transcription regulation</keyword>
<dbReference type="InterPro" id="IPR036388">
    <property type="entry name" value="WH-like_DNA-bd_sf"/>
</dbReference>
<dbReference type="EMBL" id="CABPSD010000014">
    <property type="protein sequence ID" value="VVE38875.1"/>
    <property type="molecule type" value="Genomic_DNA"/>
</dbReference>
<dbReference type="PANTHER" id="PTHR30118">
    <property type="entry name" value="HTH-TYPE TRANSCRIPTIONAL REGULATOR LEUO-RELATED"/>
    <property type="match status" value="1"/>
</dbReference>
<dbReference type="Pfam" id="PF03466">
    <property type="entry name" value="LysR_substrate"/>
    <property type="match status" value="1"/>
</dbReference>
<proteinExistence type="inferred from homology"/>
<feature type="domain" description="HTH lysR-type" evidence="5">
    <location>
        <begin position="6"/>
        <end position="63"/>
    </location>
</feature>
<dbReference type="InterPro" id="IPR005119">
    <property type="entry name" value="LysR_subst-bd"/>
</dbReference>
<accession>A0A5E4XS14</accession>
<sequence length="306" mass="34658">MRYQRLDLNLLVALDALLEERNITRAAERLSLSQSALSGMLSRLREYFDDKLLTPVGRSMMLTPLAQELVEPVRNVLLHARTVASITPAFAPLTARRHFRIATSDYVVHVLLRHVIQEIELSAPNITLEFMPQVEDSAEKLRRGDYDFLIIPEPFIADDQPFVPLFEDEYVCVIAKDNPIVDAEFDLACYEQLGHVSVLLGWPRTPTFESRFLDDRGIRRNVRVQASDFLSAASVVVGTRMVATMHARLAHLAAKHLPLRIVPVPLPVPHVRECLQWHHYLDADPCHRWLRNVISDVAAKLPASGA</sequence>
<name>A0A5E4XS14_9BURK</name>
<dbReference type="SUPFAM" id="SSF46785">
    <property type="entry name" value="Winged helix' DNA-binding domain"/>
    <property type="match status" value="1"/>
</dbReference>
<dbReference type="RefSeq" id="WP_150568193.1">
    <property type="nucleotide sequence ID" value="NZ_CABPSD010000014.1"/>
</dbReference>
<dbReference type="InterPro" id="IPR050389">
    <property type="entry name" value="LysR-type_TF"/>
</dbReference>
<dbReference type="Pfam" id="PF00126">
    <property type="entry name" value="HTH_1"/>
    <property type="match status" value="1"/>
</dbReference>
<evidence type="ECO:0000256" key="1">
    <source>
        <dbReference type="ARBA" id="ARBA00009437"/>
    </source>
</evidence>
<dbReference type="InterPro" id="IPR036390">
    <property type="entry name" value="WH_DNA-bd_sf"/>
</dbReference>
<dbReference type="SUPFAM" id="SSF53850">
    <property type="entry name" value="Periplasmic binding protein-like II"/>
    <property type="match status" value="1"/>
</dbReference>
<evidence type="ECO:0000256" key="4">
    <source>
        <dbReference type="ARBA" id="ARBA00023163"/>
    </source>
</evidence>
<evidence type="ECO:0000313" key="6">
    <source>
        <dbReference type="EMBL" id="VVE38875.1"/>
    </source>
</evidence>
<keyword evidence="3" id="KW-0238">DNA-binding</keyword>
<comment type="similarity">
    <text evidence="1">Belongs to the LysR transcriptional regulatory family.</text>
</comment>
<dbReference type="PRINTS" id="PR00039">
    <property type="entry name" value="HTHLYSR"/>
</dbReference>
<dbReference type="Proteomes" id="UP000368474">
    <property type="component" value="Unassembled WGS sequence"/>
</dbReference>
<protein>
    <submittedName>
        <fullName evidence="6">Nodulation protein D 2</fullName>
    </submittedName>
</protein>
<dbReference type="AlphaFoldDB" id="A0A5E4XS14"/>
<evidence type="ECO:0000256" key="2">
    <source>
        <dbReference type="ARBA" id="ARBA00023015"/>
    </source>
</evidence>
<dbReference type="PANTHER" id="PTHR30118:SF6">
    <property type="entry name" value="HTH-TYPE TRANSCRIPTIONAL REGULATOR LEUO"/>
    <property type="match status" value="1"/>
</dbReference>
<dbReference type="Gene3D" id="3.40.190.10">
    <property type="entry name" value="Periplasmic binding protein-like II"/>
    <property type="match status" value="2"/>
</dbReference>
<reference evidence="6 7" key="1">
    <citation type="submission" date="2019-08" db="EMBL/GenBank/DDBJ databases">
        <authorList>
            <person name="Peeters C."/>
        </authorList>
    </citation>
    <scope>NUCLEOTIDE SEQUENCE [LARGE SCALE GENOMIC DNA]</scope>
    <source>
        <strain evidence="6 7">LMG 31116</strain>
    </source>
</reference>
<dbReference type="Gene3D" id="1.10.10.10">
    <property type="entry name" value="Winged helix-like DNA-binding domain superfamily/Winged helix DNA-binding domain"/>
    <property type="match status" value="1"/>
</dbReference>
<dbReference type="GO" id="GO:0003700">
    <property type="term" value="F:DNA-binding transcription factor activity"/>
    <property type="evidence" value="ECO:0007669"/>
    <property type="project" value="InterPro"/>
</dbReference>
<dbReference type="PROSITE" id="PS50931">
    <property type="entry name" value="HTH_LYSR"/>
    <property type="match status" value="1"/>
</dbReference>
<dbReference type="InterPro" id="IPR000847">
    <property type="entry name" value="LysR_HTH_N"/>
</dbReference>
<evidence type="ECO:0000256" key="3">
    <source>
        <dbReference type="ARBA" id="ARBA00023125"/>
    </source>
</evidence>